<evidence type="ECO:0000313" key="3">
    <source>
        <dbReference type="Proteomes" id="UP000075714"/>
    </source>
</evidence>
<accession>A0A150GH01</accession>
<dbReference type="OrthoDB" id="2013981at2759"/>
<organism evidence="2 3">
    <name type="scientific">Gonium pectorale</name>
    <name type="common">Green alga</name>
    <dbReference type="NCBI Taxonomy" id="33097"/>
    <lineage>
        <taxon>Eukaryota</taxon>
        <taxon>Viridiplantae</taxon>
        <taxon>Chlorophyta</taxon>
        <taxon>core chlorophytes</taxon>
        <taxon>Chlorophyceae</taxon>
        <taxon>CS clade</taxon>
        <taxon>Chlamydomonadales</taxon>
        <taxon>Volvocaceae</taxon>
        <taxon>Gonium</taxon>
    </lineage>
</organism>
<feature type="transmembrane region" description="Helical" evidence="1">
    <location>
        <begin position="59"/>
        <end position="77"/>
    </location>
</feature>
<keyword evidence="3" id="KW-1185">Reference proteome</keyword>
<proteinExistence type="predicted"/>
<gene>
    <name evidence="2" type="ORF">GPECTOR_23g26</name>
</gene>
<evidence type="ECO:0000313" key="2">
    <source>
        <dbReference type="EMBL" id="KXZ49094.1"/>
    </source>
</evidence>
<protein>
    <submittedName>
        <fullName evidence="2">Uncharacterized protein</fullName>
    </submittedName>
</protein>
<dbReference type="AlphaFoldDB" id="A0A150GH01"/>
<feature type="transmembrane region" description="Helical" evidence="1">
    <location>
        <begin position="116"/>
        <end position="136"/>
    </location>
</feature>
<reference evidence="3" key="1">
    <citation type="journal article" date="2016" name="Nat. Commun.">
        <title>The Gonium pectorale genome demonstrates co-option of cell cycle regulation during the evolution of multicellularity.</title>
        <authorList>
            <person name="Hanschen E.R."/>
            <person name="Marriage T.N."/>
            <person name="Ferris P.J."/>
            <person name="Hamaji T."/>
            <person name="Toyoda A."/>
            <person name="Fujiyama A."/>
            <person name="Neme R."/>
            <person name="Noguchi H."/>
            <person name="Minakuchi Y."/>
            <person name="Suzuki M."/>
            <person name="Kawai-Toyooka H."/>
            <person name="Smith D.R."/>
            <person name="Sparks H."/>
            <person name="Anderson J."/>
            <person name="Bakaric R."/>
            <person name="Luria V."/>
            <person name="Karger A."/>
            <person name="Kirschner M.W."/>
            <person name="Durand P.M."/>
            <person name="Michod R.E."/>
            <person name="Nozaki H."/>
            <person name="Olson B.J."/>
        </authorList>
    </citation>
    <scope>NUCLEOTIDE SEQUENCE [LARGE SCALE GENOMIC DNA]</scope>
    <source>
        <strain evidence="3">NIES-2863</strain>
    </source>
</reference>
<dbReference type="EMBL" id="LSYV01000024">
    <property type="protein sequence ID" value="KXZ49094.1"/>
    <property type="molecule type" value="Genomic_DNA"/>
</dbReference>
<name>A0A150GH01_GONPE</name>
<keyword evidence="1" id="KW-1133">Transmembrane helix</keyword>
<keyword evidence="1" id="KW-0812">Transmembrane</keyword>
<comment type="caution">
    <text evidence="2">The sequence shown here is derived from an EMBL/GenBank/DDBJ whole genome shotgun (WGS) entry which is preliminary data.</text>
</comment>
<dbReference type="Proteomes" id="UP000075714">
    <property type="component" value="Unassembled WGS sequence"/>
</dbReference>
<keyword evidence="1" id="KW-0472">Membrane</keyword>
<sequence>MCDNPDTHTQADPALADLAQAASTLALRSLQLLRLYRLGLLRELGTGILFNPESVAAGWIRVGGILFALIGWQYLGTAWGDSQGQGAQGFYRATILSRVALSAGFGLLVARGEAPAGLLVLAGLNLVGAASMWLALRRGAAAAVSGDSGPGQQPLQA</sequence>
<evidence type="ECO:0000256" key="1">
    <source>
        <dbReference type="SAM" id="Phobius"/>
    </source>
</evidence>